<name>V5Z786_9GAMM</name>
<gene>
    <name evidence="1" type="ORF">EPIR_1525</name>
</gene>
<keyword evidence="2" id="KW-1185">Reference proteome</keyword>
<sequence length="42" mass="4718">MGINTDLYHNGANVQFARIYLPHSAGQFVRRRPAAILLPIPK</sequence>
<organism evidence="1 2">
    <name type="scientific">Erwinia piriflorinigrans CFBP 5888</name>
    <dbReference type="NCBI Taxonomy" id="1161919"/>
    <lineage>
        <taxon>Bacteria</taxon>
        <taxon>Pseudomonadati</taxon>
        <taxon>Pseudomonadota</taxon>
        <taxon>Gammaproteobacteria</taxon>
        <taxon>Enterobacterales</taxon>
        <taxon>Erwiniaceae</taxon>
        <taxon>Erwinia</taxon>
    </lineage>
</organism>
<dbReference type="EMBL" id="CAHS01000014">
    <property type="protein sequence ID" value="CCG86890.1"/>
    <property type="molecule type" value="Genomic_DNA"/>
</dbReference>
<dbReference type="AlphaFoldDB" id="V5Z786"/>
<dbReference type="Proteomes" id="UP000018217">
    <property type="component" value="Unassembled WGS sequence"/>
</dbReference>
<evidence type="ECO:0000313" key="1">
    <source>
        <dbReference type="EMBL" id="CCG86890.1"/>
    </source>
</evidence>
<evidence type="ECO:0000313" key="2">
    <source>
        <dbReference type="Proteomes" id="UP000018217"/>
    </source>
</evidence>
<proteinExistence type="predicted"/>
<protein>
    <submittedName>
        <fullName evidence="1">Uncharacterized protein</fullName>
    </submittedName>
</protein>
<comment type="caution">
    <text evidence="1">The sequence shown here is derived from an EMBL/GenBank/DDBJ whole genome shotgun (WGS) entry which is preliminary data.</text>
</comment>
<reference evidence="1 2" key="1">
    <citation type="journal article" date="2013" name="Syst. Appl. Microbiol.">
        <title>Phylogenetic position and virulence apparatus of the pear flower necrosis pathogen Erwinia piriflorinigrans CFBP 5888T as assessed by comparative genomics.</title>
        <authorList>
            <person name="Smits T.H."/>
            <person name="Rezzonico F."/>
            <person name="Lopez M.M."/>
            <person name="Blom J."/>
            <person name="Goesmann A."/>
            <person name="Frey J.E."/>
            <person name="Duffy B."/>
        </authorList>
    </citation>
    <scope>NUCLEOTIDE SEQUENCE [LARGE SCALE GENOMIC DNA]</scope>
    <source>
        <strain evidence="2">CFBP5888</strain>
    </source>
</reference>
<accession>V5Z786</accession>